<feature type="transmembrane region" description="Helical" evidence="1">
    <location>
        <begin position="279"/>
        <end position="299"/>
    </location>
</feature>
<keyword evidence="3" id="KW-0808">Transferase</keyword>
<feature type="transmembrane region" description="Helical" evidence="1">
    <location>
        <begin position="151"/>
        <end position="169"/>
    </location>
</feature>
<keyword evidence="1" id="KW-0812">Transmembrane</keyword>
<keyword evidence="1" id="KW-0472">Membrane</keyword>
<feature type="transmembrane region" description="Helical" evidence="1">
    <location>
        <begin position="319"/>
        <end position="341"/>
    </location>
</feature>
<dbReference type="InterPro" id="IPR050623">
    <property type="entry name" value="Glucan_succinyl_AcylTrfase"/>
</dbReference>
<accession>A0A486XJR7</accession>
<protein>
    <submittedName>
        <fullName evidence="3">Glucans biosynthesis protein C</fullName>
        <ecNumber evidence="3">2.1.-.-</ecNumber>
    </submittedName>
</protein>
<dbReference type="AlphaFoldDB" id="A0A486XJR7"/>
<dbReference type="EC" id="2.1.-.-" evidence="3"/>
<feature type="transmembrane region" description="Helical" evidence="1">
    <location>
        <begin position="12"/>
        <end position="34"/>
    </location>
</feature>
<proteinExistence type="predicted"/>
<feature type="transmembrane region" description="Helical" evidence="1">
    <location>
        <begin position="99"/>
        <end position="118"/>
    </location>
</feature>
<name>A0A486XJR7_9GAMM</name>
<dbReference type="InterPro" id="IPR002656">
    <property type="entry name" value="Acyl_transf_3_dom"/>
</dbReference>
<feature type="transmembrane region" description="Helical" evidence="1">
    <location>
        <begin position="347"/>
        <end position="376"/>
    </location>
</feature>
<feature type="transmembrane region" description="Helical" evidence="1">
    <location>
        <begin position="181"/>
        <end position="199"/>
    </location>
</feature>
<reference evidence="3" key="1">
    <citation type="submission" date="2019-04" db="EMBL/GenBank/DDBJ databases">
        <authorList>
            <person name="Brambilla D."/>
        </authorList>
    </citation>
    <scope>NUCLEOTIDE SEQUENCE</scope>
    <source>
        <strain evidence="3">BAL1</strain>
    </source>
</reference>
<feature type="transmembrane region" description="Helical" evidence="1">
    <location>
        <begin position="54"/>
        <end position="79"/>
    </location>
</feature>
<feature type="domain" description="Acyltransferase 3" evidence="2">
    <location>
        <begin position="12"/>
        <end position="360"/>
    </location>
</feature>
<dbReference type="PANTHER" id="PTHR36927:SF1">
    <property type="entry name" value="MDO-LIKE PROTEIN"/>
    <property type="match status" value="1"/>
</dbReference>
<feature type="transmembrane region" description="Helical" evidence="1">
    <location>
        <begin position="219"/>
        <end position="240"/>
    </location>
</feature>
<sequence>MSQGSGSTRLFYLDNLRALAMLAGVLFHAALAYSPMAQPFWPSADVLNLPLFDVFAWASHLFRMPVFFLLAGFFAAMLLHKYGEAVFWRNRLRRIGLPLLLFLPLLTLAMGAVIQFGLTHVQHKPPFLAFIQSMLSQAEPAAMPLSTMHLWFLYHLLFLYLLTWCGRILLNRKMLRWFSELKPNALVLLSIMACVPALYSVSVPFPAPEWIFPALWALWYYGVFFGLGYACFSMPALLAGFSPFRHYYLLLGAASYALYYALLPIALTPQSQPEGWLKLAITVLESCSAVLWTLCALLYARRWLDWDSRALAYLSKVSFWLYIVHLPLLFFVQFLLIDVQMALCVKFVISCGATLALSLLGFHILVAPTALVSILAGNRTRQA</sequence>
<dbReference type="EMBL" id="CAAJGR010000070">
    <property type="protein sequence ID" value="VHO02385.1"/>
    <property type="molecule type" value="Genomic_DNA"/>
</dbReference>
<gene>
    <name evidence="3" type="ORF">BAL341_789</name>
</gene>
<evidence type="ECO:0000259" key="2">
    <source>
        <dbReference type="Pfam" id="PF01757"/>
    </source>
</evidence>
<feature type="transmembrane region" description="Helical" evidence="1">
    <location>
        <begin position="247"/>
        <end position="267"/>
    </location>
</feature>
<evidence type="ECO:0000256" key="1">
    <source>
        <dbReference type="SAM" id="Phobius"/>
    </source>
</evidence>
<dbReference type="GO" id="GO:0016747">
    <property type="term" value="F:acyltransferase activity, transferring groups other than amino-acyl groups"/>
    <property type="evidence" value="ECO:0007669"/>
    <property type="project" value="InterPro"/>
</dbReference>
<evidence type="ECO:0000313" key="3">
    <source>
        <dbReference type="EMBL" id="VHO02385.1"/>
    </source>
</evidence>
<dbReference type="Pfam" id="PF01757">
    <property type="entry name" value="Acyl_transf_3"/>
    <property type="match status" value="1"/>
</dbReference>
<organism evidence="3">
    <name type="scientific">Rheinheimera sp. BAL341</name>
    <dbReference type="NCBI Taxonomy" id="1708203"/>
    <lineage>
        <taxon>Bacteria</taxon>
        <taxon>Pseudomonadati</taxon>
        <taxon>Pseudomonadota</taxon>
        <taxon>Gammaproteobacteria</taxon>
        <taxon>Chromatiales</taxon>
        <taxon>Chromatiaceae</taxon>
        <taxon>Rheinheimera</taxon>
    </lineage>
</organism>
<keyword evidence="1" id="KW-1133">Transmembrane helix</keyword>
<dbReference type="PANTHER" id="PTHR36927">
    <property type="entry name" value="BLR4337 PROTEIN"/>
    <property type="match status" value="1"/>
</dbReference>